<organism evidence="2 3">
    <name type="scientific">Vitis vinifera</name>
    <name type="common">Grape</name>
    <dbReference type="NCBI Taxonomy" id="29760"/>
    <lineage>
        <taxon>Eukaryota</taxon>
        <taxon>Viridiplantae</taxon>
        <taxon>Streptophyta</taxon>
        <taxon>Embryophyta</taxon>
        <taxon>Tracheophyta</taxon>
        <taxon>Spermatophyta</taxon>
        <taxon>Magnoliopsida</taxon>
        <taxon>eudicotyledons</taxon>
        <taxon>Gunneridae</taxon>
        <taxon>Pentapetalae</taxon>
        <taxon>rosids</taxon>
        <taxon>Vitales</taxon>
        <taxon>Vitaceae</taxon>
        <taxon>Viteae</taxon>
        <taxon>Vitis</taxon>
    </lineage>
</organism>
<dbReference type="Proteomes" id="UP000288805">
    <property type="component" value="Unassembled WGS sequence"/>
</dbReference>
<protein>
    <submittedName>
        <fullName evidence="2">Uncharacterized protein</fullName>
    </submittedName>
</protein>
<evidence type="ECO:0000313" key="3">
    <source>
        <dbReference type="Proteomes" id="UP000288805"/>
    </source>
</evidence>
<evidence type="ECO:0000313" key="2">
    <source>
        <dbReference type="EMBL" id="RVW83384.1"/>
    </source>
</evidence>
<dbReference type="AlphaFoldDB" id="A0A438HG15"/>
<gene>
    <name evidence="2" type="ORF">CK203_038950</name>
</gene>
<proteinExistence type="predicted"/>
<feature type="coiled-coil region" evidence="1">
    <location>
        <begin position="107"/>
        <end position="134"/>
    </location>
</feature>
<feature type="coiled-coil region" evidence="1">
    <location>
        <begin position="48"/>
        <end position="78"/>
    </location>
</feature>
<name>A0A438HG15_VITVI</name>
<keyword evidence="1" id="KW-0175">Coiled coil</keyword>
<accession>A0A438HG15</accession>
<reference evidence="2 3" key="1">
    <citation type="journal article" date="2018" name="PLoS Genet.">
        <title>Population sequencing reveals clonal diversity and ancestral inbreeding in the grapevine cultivar Chardonnay.</title>
        <authorList>
            <person name="Roach M.J."/>
            <person name="Johnson D.L."/>
            <person name="Bohlmann J."/>
            <person name="van Vuuren H.J."/>
            <person name="Jones S.J."/>
            <person name="Pretorius I.S."/>
            <person name="Schmidt S.A."/>
            <person name="Borneman A.R."/>
        </authorList>
    </citation>
    <scope>NUCLEOTIDE SEQUENCE [LARGE SCALE GENOMIC DNA]</scope>
    <source>
        <strain evidence="3">cv. Chardonnay</strain>
        <tissue evidence="2">Leaf</tissue>
    </source>
</reference>
<evidence type="ECO:0000256" key="1">
    <source>
        <dbReference type="SAM" id="Coils"/>
    </source>
</evidence>
<comment type="caution">
    <text evidence="2">The sequence shown here is derived from an EMBL/GenBank/DDBJ whole genome shotgun (WGS) entry which is preliminary data.</text>
</comment>
<dbReference type="EMBL" id="QGNW01000229">
    <property type="protein sequence ID" value="RVW83384.1"/>
    <property type="molecule type" value="Genomic_DNA"/>
</dbReference>
<sequence>MGLSVANLDLFKEPAFDCDETPPRLLRKTKASPFDVHLVFGNFRTAELQLVTATLAQAQEQLEELRKQTEIVQFLENELMAKSVFIETLQFELKEANELPRKRELRISRLEMELNQLKIKLKNANEERKENEAQVEIAPLKSELHKGRSRIAAAEAAEARAESVNKAKKADQIPVLSSENSSQLATFENRDKAEVLKELEFAMVRIAELGLGQSRQ</sequence>